<proteinExistence type="predicted"/>
<evidence type="ECO:0000313" key="1">
    <source>
        <dbReference type="EMBL" id="PPQ33766.1"/>
    </source>
</evidence>
<dbReference type="InterPro" id="IPR038573">
    <property type="entry name" value="BrnT_sf"/>
</dbReference>
<evidence type="ECO:0008006" key="3">
    <source>
        <dbReference type="Google" id="ProtNLM"/>
    </source>
</evidence>
<comment type="caution">
    <text evidence="1">The sequence shown here is derived from an EMBL/GenBank/DDBJ whole genome shotgun (WGS) entry which is preliminary data.</text>
</comment>
<dbReference type="Gene3D" id="3.10.450.530">
    <property type="entry name" value="Ribonuclease toxin, BrnT, of type II toxin-antitoxin system"/>
    <property type="match status" value="1"/>
</dbReference>
<reference evidence="1 2" key="1">
    <citation type="journal article" date="2018" name="Arch. Microbiol.">
        <title>New insights into the metabolic potential of the phototrophic purple bacterium Rhodopila globiformis DSM 161(T) from its draft genome sequence and evidence for a vanadium-dependent nitrogenase.</title>
        <authorList>
            <person name="Imhoff J.F."/>
            <person name="Rahn T."/>
            <person name="Kunzel S."/>
            <person name="Neulinger S.C."/>
        </authorList>
    </citation>
    <scope>NUCLEOTIDE SEQUENCE [LARGE SCALE GENOMIC DNA]</scope>
    <source>
        <strain evidence="1 2">DSM 161</strain>
    </source>
</reference>
<protein>
    <recommendedName>
        <fullName evidence="3">BrnT family toxin</fullName>
    </recommendedName>
</protein>
<organism evidence="1 2">
    <name type="scientific">Rhodopila globiformis</name>
    <name type="common">Rhodopseudomonas globiformis</name>
    <dbReference type="NCBI Taxonomy" id="1071"/>
    <lineage>
        <taxon>Bacteria</taxon>
        <taxon>Pseudomonadati</taxon>
        <taxon>Pseudomonadota</taxon>
        <taxon>Alphaproteobacteria</taxon>
        <taxon>Acetobacterales</taxon>
        <taxon>Acetobacteraceae</taxon>
        <taxon>Rhodopila</taxon>
    </lineage>
</organism>
<dbReference type="EMBL" id="NHRY01000139">
    <property type="protein sequence ID" value="PPQ33766.1"/>
    <property type="molecule type" value="Genomic_DNA"/>
</dbReference>
<dbReference type="OrthoDB" id="9798158at2"/>
<keyword evidence="2" id="KW-1185">Reference proteome</keyword>
<sequence length="89" mass="10191">MEFEWDPARSETTYQTRGFDFAYASRIFDTALVVAEDTRADHGEIRMKAIGQIGSDVLVVIYTLRGDAIRIIPARRANKKERAQWLSRA</sequence>
<accession>A0A2S6NGM4</accession>
<name>A0A2S6NGM4_RHOGL</name>
<dbReference type="Proteomes" id="UP000239724">
    <property type="component" value="Unassembled WGS sequence"/>
</dbReference>
<dbReference type="InterPro" id="IPR007460">
    <property type="entry name" value="BrnT_toxin"/>
</dbReference>
<dbReference type="Pfam" id="PF04365">
    <property type="entry name" value="BrnT_toxin"/>
    <property type="match status" value="1"/>
</dbReference>
<dbReference type="AlphaFoldDB" id="A0A2S6NGM4"/>
<evidence type="ECO:0000313" key="2">
    <source>
        <dbReference type="Proteomes" id="UP000239724"/>
    </source>
</evidence>
<gene>
    <name evidence="1" type="ORF">CCS01_13435</name>
</gene>